<reference evidence="1 2" key="1">
    <citation type="submission" date="2015-12" db="EMBL/GenBank/DDBJ databases">
        <title>Draft genome sequence of Moniliophthora roreri, the causal agent of frosty pod rot of cacao.</title>
        <authorList>
            <person name="Aime M.C."/>
            <person name="Diaz-Valderrama J.R."/>
            <person name="Kijpornyongpan T."/>
            <person name="Phillips-Mora W."/>
        </authorList>
    </citation>
    <scope>NUCLEOTIDE SEQUENCE [LARGE SCALE GENOMIC DNA]</scope>
    <source>
        <strain evidence="1 2">MCA 2952</strain>
    </source>
</reference>
<accession>A0A0W0GB11</accession>
<dbReference type="eggNOG" id="ENOG502S7C4">
    <property type="taxonomic scope" value="Eukaryota"/>
</dbReference>
<gene>
    <name evidence="1" type="ORF">WG66_1662</name>
</gene>
<dbReference type="AlphaFoldDB" id="A0A0W0GB11"/>
<proteinExistence type="predicted"/>
<protein>
    <submittedName>
        <fullName evidence="1">Uncharacterized protein</fullName>
    </submittedName>
</protein>
<comment type="caution">
    <text evidence="1">The sequence shown here is derived from an EMBL/GenBank/DDBJ whole genome shotgun (WGS) entry which is preliminary data.</text>
</comment>
<evidence type="ECO:0000313" key="1">
    <source>
        <dbReference type="EMBL" id="KTB45746.1"/>
    </source>
</evidence>
<organism evidence="1 2">
    <name type="scientific">Moniliophthora roreri</name>
    <name type="common">Frosty pod rot fungus</name>
    <name type="synonym">Monilia roreri</name>
    <dbReference type="NCBI Taxonomy" id="221103"/>
    <lineage>
        <taxon>Eukaryota</taxon>
        <taxon>Fungi</taxon>
        <taxon>Dikarya</taxon>
        <taxon>Basidiomycota</taxon>
        <taxon>Agaricomycotina</taxon>
        <taxon>Agaricomycetes</taxon>
        <taxon>Agaricomycetidae</taxon>
        <taxon>Agaricales</taxon>
        <taxon>Marasmiineae</taxon>
        <taxon>Marasmiaceae</taxon>
        <taxon>Moniliophthora</taxon>
    </lineage>
</organism>
<sequence>MWKSRKLKKIEAKSSELLNGPELLVHSIRDKDVCPQHQSPLYSAVPPEIRNMIFALALLYTYDKSRPFSTDTYYYRPDFLYRDRIDTSLLLTCRQVYLETWSLPLSRNDHVFWCYRGPHDASPFRFFSSLNDEQRALVERIHIFAQLYWFEDQHSEFSRTCRHLAFTPRSIHITIRHSDWWFWEHNNALELKDGWTESLRSVKRLEELVLELETIERDKDQMYAVAERFRKRHFTIRDGLVLKPDDKPPFKQEWMGPASYDDGHTYNTEGKYWFQRAYGSDPSKPKIKYCIVKLRWNATRM</sequence>
<dbReference type="Proteomes" id="UP000054988">
    <property type="component" value="Unassembled WGS sequence"/>
</dbReference>
<dbReference type="EMBL" id="LATX01000628">
    <property type="protein sequence ID" value="KTB45746.1"/>
    <property type="molecule type" value="Genomic_DNA"/>
</dbReference>
<evidence type="ECO:0000313" key="2">
    <source>
        <dbReference type="Proteomes" id="UP000054988"/>
    </source>
</evidence>
<dbReference type="PANTHER" id="PTHR38790">
    <property type="entry name" value="2EXR DOMAIN-CONTAINING PROTEIN-RELATED"/>
    <property type="match status" value="1"/>
</dbReference>
<name>A0A0W0GB11_MONRR</name>